<dbReference type="RefSeq" id="WP_085511811.1">
    <property type="nucleotide sequence ID" value="NZ_FXAP01000003.1"/>
</dbReference>
<keyword evidence="1" id="KW-0812">Transmembrane</keyword>
<sequence length="204" mass="23216">MEHDPITVSIERRVNPASISEATIWVQAGINLANRYPGFLGSGWVRAGAESDVWYMLYRFADEQTLTDWEDSKERAWWLSSGREFMEQSRVERRSGIEGWFDAPDGILRVEEAELSGDPDPIPPAPPRWKQAVSIWLGFFPLNLVFTLLVTALVPGWEPLGVFLHVLISTLILTPIMTYWLLPLVTRLLRPWLTAPRRSGRTAA</sequence>
<dbReference type="InterPro" id="IPR038762">
    <property type="entry name" value="ABM_predict"/>
</dbReference>
<dbReference type="InterPro" id="IPR011008">
    <property type="entry name" value="Dimeric_a/b-barrel"/>
</dbReference>
<dbReference type="PANTHER" id="PTHR40057:SF1">
    <property type="entry name" value="SLR1162 PROTEIN"/>
    <property type="match status" value="1"/>
</dbReference>
<keyword evidence="1" id="KW-1133">Transmembrane helix</keyword>
<dbReference type="AlphaFoldDB" id="A0A3N2BZR4"/>
<accession>A0A3N2BZR4</accession>
<evidence type="ECO:0000313" key="3">
    <source>
        <dbReference type="Proteomes" id="UP000266915"/>
    </source>
</evidence>
<dbReference type="PANTHER" id="PTHR40057">
    <property type="entry name" value="SLR1162 PROTEIN"/>
    <property type="match status" value="1"/>
</dbReference>
<gene>
    <name evidence="2" type="ORF">EDD42_0774</name>
</gene>
<organism evidence="2 3">
    <name type="scientific">Plantibacter flavus</name>
    <dbReference type="NCBI Taxonomy" id="150123"/>
    <lineage>
        <taxon>Bacteria</taxon>
        <taxon>Bacillati</taxon>
        <taxon>Actinomycetota</taxon>
        <taxon>Actinomycetes</taxon>
        <taxon>Micrococcales</taxon>
        <taxon>Microbacteriaceae</taxon>
        <taxon>Plantibacter</taxon>
    </lineage>
</organism>
<protein>
    <recommendedName>
        <fullName evidence="4">Antibiotic biosynthesis monooxygenase</fullName>
    </recommendedName>
</protein>
<feature type="transmembrane region" description="Helical" evidence="1">
    <location>
        <begin position="160"/>
        <end position="182"/>
    </location>
</feature>
<name>A0A3N2BZR4_9MICO</name>
<comment type="caution">
    <text evidence="2">The sequence shown here is derived from an EMBL/GenBank/DDBJ whole genome shotgun (WGS) entry which is preliminary data.</text>
</comment>
<dbReference type="SUPFAM" id="SSF54909">
    <property type="entry name" value="Dimeric alpha+beta barrel"/>
    <property type="match status" value="1"/>
</dbReference>
<proteinExistence type="predicted"/>
<dbReference type="Proteomes" id="UP000266915">
    <property type="component" value="Unassembled WGS sequence"/>
</dbReference>
<feature type="transmembrane region" description="Helical" evidence="1">
    <location>
        <begin position="133"/>
        <end position="154"/>
    </location>
</feature>
<evidence type="ECO:0008006" key="4">
    <source>
        <dbReference type="Google" id="ProtNLM"/>
    </source>
</evidence>
<dbReference type="EMBL" id="RKHL01000001">
    <property type="protein sequence ID" value="ROR80731.1"/>
    <property type="molecule type" value="Genomic_DNA"/>
</dbReference>
<dbReference type="Gene3D" id="3.30.70.100">
    <property type="match status" value="1"/>
</dbReference>
<evidence type="ECO:0000313" key="2">
    <source>
        <dbReference type="EMBL" id="ROR80731.1"/>
    </source>
</evidence>
<reference evidence="2 3" key="1">
    <citation type="submission" date="2018-11" db="EMBL/GenBank/DDBJ databases">
        <title>Sequencing the genomes of 1000 actinobacteria strains.</title>
        <authorList>
            <person name="Klenk H.-P."/>
        </authorList>
    </citation>
    <scope>NUCLEOTIDE SEQUENCE [LARGE SCALE GENOMIC DNA]</scope>
    <source>
        <strain evidence="2 3">DSM 14012</strain>
    </source>
</reference>
<keyword evidence="3" id="KW-1185">Reference proteome</keyword>
<evidence type="ECO:0000256" key="1">
    <source>
        <dbReference type="SAM" id="Phobius"/>
    </source>
</evidence>
<keyword evidence="1" id="KW-0472">Membrane</keyword>